<organism evidence="10 11">
    <name type="scientific">Lupinus luteus</name>
    <name type="common">European yellow lupine</name>
    <dbReference type="NCBI Taxonomy" id="3873"/>
    <lineage>
        <taxon>Eukaryota</taxon>
        <taxon>Viridiplantae</taxon>
        <taxon>Streptophyta</taxon>
        <taxon>Embryophyta</taxon>
        <taxon>Tracheophyta</taxon>
        <taxon>Spermatophyta</taxon>
        <taxon>Magnoliopsida</taxon>
        <taxon>eudicotyledons</taxon>
        <taxon>Gunneridae</taxon>
        <taxon>Pentapetalae</taxon>
        <taxon>rosids</taxon>
        <taxon>fabids</taxon>
        <taxon>Fabales</taxon>
        <taxon>Fabaceae</taxon>
        <taxon>Papilionoideae</taxon>
        <taxon>50 kb inversion clade</taxon>
        <taxon>genistoids sensu lato</taxon>
        <taxon>core genistoids</taxon>
        <taxon>Genisteae</taxon>
        <taxon>Lupinus</taxon>
    </lineage>
</organism>
<protein>
    <recommendedName>
        <fullName evidence="8">Auxin response factor</fullName>
    </recommendedName>
</protein>
<keyword evidence="3 8" id="KW-0805">Transcription regulation</keyword>
<evidence type="ECO:0000256" key="3">
    <source>
        <dbReference type="ARBA" id="ARBA00023015"/>
    </source>
</evidence>
<dbReference type="InterPro" id="IPR010525">
    <property type="entry name" value="ARF_dom"/>
</dbReference>
<dbReference type="PANTHER" id="PTHR31384:SF94">
    <property type="entry name" value="AUXIN RESPONSE FACTOR 17"/>
    <property type="match status" value="1"/>
</dbReference>
<comment type="caution">
    <text evidence="10">The sequence shown here is derived from an EMBL/GenBank/DDBJ whole genome shotgun (WGS) entry which is preliminary data.</text>
</comment>
<reference evidence="10 11" key="1">
    <citation type="submission" date="2024-03" db="EMBL/GenBank/DDBJ databases">
        <authorList>
            <person name="Martinez-Hernandez J."/>
        </authorList>
    </citation>
    <scope>NUCLEOTIDE SEQUENCE [LARGE SCALE GENOMIC DNA]</scope>
</reference>
<sequence length="575" mass="62926">MSQSAPFPSHVDPKIWRTCAGAAVKIPNLHSRVYYFPQGHLEHVSPSSPQYSSFRSFPVVHCRLSNVQFLADPLSDQVFAKLLLQPIPNRFATEPLNEVLGEGGDGGDVVSYAKILTPSDANNGGGFSVPRFCADSVLPPLDFEANPPVQTLNVTDVHGKVWQFRHIYRGTPRRHLLTSGWSKFVTHKNLVAGDSVVFMKNSKGEVFVGIRRALCFSSATKTRAEDVEDGEGYSGGCWRRETGRVSAKAVMQAAEAAAQGMPFEIVYHPRAGWSDFVVSAEAVEEAMRSAWSHGMRVKMAMETEDSSRMTWFQGTVTSASAPDSGPWRGSPWRMLQVAWDEPEVLQNAKRVSPWQVELVSPPSLHTAFPPTKKFRAAQGLGVLSDREGDSYFPMAWFSNSSMGHLNKTLLRSETFPLGMQGARHDAFSASKLFNFTNDIDNSYLRMGSSYFGNNTMPMLRTVSTELNIGSSQSEDLSPNSHSSLPSFGTDFAGGQNCNASKVGSGSFLLFGKIIQPVGSDIGNAGCMGDHASKGCDDGENEGLDNPSNHSLTYSNLLNRHDVQSQRPSPVEMCYM</sequence>
<dbReference type="FunFam" id="2.40.330.10:FF:000001">
    <property type="entry name" value="Auxin response factor"/>
    <property type="match status" value="1"/>
</dbReference>
<accession>A0AAV1X899</accession>
<dbReference type="InterPro" id="IPR044835">
    <property type="entry name" value="ARF_plant"/>
</dbReference>
<comment type="subcellular location">
    <subcellularLocation>
        <location evidence="1 8">Nucleus</location>
    </subcellularLocation>
</comment>
<name>A0AAV1X899_LUPLU</name>
<gene>
    <name evidence="10" type="ORF">LLUT_LOCUS18958</name>
</gene>
<dbReference type="InterPro" id="IPR015300">
    <property type="entry name" value="DNA-bd_pseudobarrel_sf"/>
</dbReference>
<dbReference type="Gene3D" id="2.30.30.1040">
    <property type="match status" value="1"/>
</dbReference>
<dbReference type="PROSITE" id="PS50863">
    <property type="entry name" value="B3"/>
    <property type="match status" value="1"/>
</dbReference>
<dbReference type="GO" id="GO:0003677">
    <property type="term" value="F:DNA binding"/>
    <property type="evidence" value="ECO:0007669"/>
    <property type="project" value="UniProtKB-KW"/>
</dbReference>
<dbReference type="GO" id="GO:0006355">
    <property type="term" value="P:regulation of DNA-templated transcription"/>
    <property type="evidence" value="ECO:0007669"/>
    <property type="project" value="InterPro"/>
</dbReference>
<keyword evidence="7 8" id="KW-0927">Auxin signaling pathway</keyword>
<keyword evidence="6 8" id="KW-0539">Nucleus</keyword>
<dbReference type="InterPro" id="IPR003340">
    <property type="entry name" value="B3_DNA-bd"/>
</dbReference>
<dbReference type="EMBL" id="CAXHTB010000013">
    <property type="protein sequence ID" value="CAL0317898.1"/>
    <property type="molecule type" value="Genomic_DNA"/>
</dbReference>
<feature type="domain" description="TF-B3" evidence="9">
    <location>
        <begin position="112"/>
        <end position="214"/>
    </location>
</feature>
<keyword evidence="5 8" id="KW-0804">Transcription</keyword>
<dbReference type="SUPFAM" id="SSF101936">
    <property type="entry name" value="DNA-binding pseudobarrel domain"/>
    <property type="match status" value="1"/>
</dbReference>
<comment type="similarity">
    <text evidence="2 8">Belongs to the ARF family.</text>
</comment>
<dbReference type="PANTHER" id="PTHR31384">
    <property type="entry name" value="AUXIN RESPONSE FACTOR 4-RELATED"/>
    <property type="match status" value="1"/>
</dbReference>
<dbReference type="SMART" id="SM01019">
    <property type="entry name" value="B3"/>
    <property type="match status" value="1"/>
</dbReference>
<evidence type="ECO:0000313" key="11">
    <source>
        <dbReference type="Proteomes" id="UP001497480"/>
    </source>
</evidence>
<evidence type="ECO:0000256" key="4">
    <source>
        <dbReference type="ARBA" id="ARBA00023125"/>
    </source>
</evidence>
<dbReference type="AlphaFoldDB" id="A0AAV1X899"/>
<evidence type="ECO:0000313" key="10">
    <source>
        <dbReference type="EMBL" id="CAL0317898.1"/>
    </source>
</evidence>
<comment type="function">
    <text evidence="8">Auxin response factors (ARFs) are transcriptional factors that bind specifically to the DNA sequence 5'-TGTCTC-3' found in the auxin-responsive promoter elements (AuxREs).</text>
</comment>
<evidence type="ECO:0000256" key="6">
    <source>
        <dbReference type="ARBA" id="ARBA00023242"/>
    </source>
</evidence>
<dbReference type="Proteomes" id="UP001497480">
    <property type="component" value="Unassembled WGS sequence"/>
</dbReference>
<keyword evidence="11" id="KW-1185">Reference proteome</keyword>
<dbReference type="Pfam" id="PF06507">
    <property type="entry name" value="ARF_AD"/>
    <property type="match status" value="1"/>
</dbReference>
<keyword evidence="4 8" id="KW-0238">DNA-binding</keyword>
<dbReference type="Pfam" id="PF02362">
    <property type="entry name" value="B3"/>
    <property type="match status" value="1"/>
</dbReference>
<dbReference type="GO" id="GO:0005634">
    <property type="term" value="C:nucleus"/>
    <property type="evidence" value="ECO:0007669"/>
    <property type="project" value="UniProtKB-SubCell"/>
</dbReference>
<evidence type="ECO:0000256" key="5">
    <source>
        <dbReference type="ARBA" id="ARBA00023163"/>
    </source>
</evidence>
<evidence type="ECO:0000259" key="9">
    <source>
        <dbReference type="PROSITE" id="PS50863"/>
    </source>
</evidence>
<evidence type="ECO:0000256" key="7">
    <source>
        <dbReference type="ARBA" id="ARBA00023294"/>
    </source>
</evidence>
<evidence type="ECO:0000256" key="8">
    <source>
        <dbReference type="RuleBase" id="RU004561"/>
    </source>
</evidence>
<proteinExistence type="inferred from homology"/>
<comment type="subunit">
    <text evidence="8">Homodimers and heterodimers.</text>
</comment>
<dbReference type="Gene3D" id="2.40.330.10">
    <property type="entry name" value="DNA-binding pseudobarrel domain"/>
    <property type="match status" value="1"/>
</dbReference>
<evidence type="ECO:0000256" key="1">
    <source>
        <dbReference type="ARBA" id="ARBA00004123"/>
    </source>
</evidence>
<dbReference type="CDD" id="cd10017">
    <property type="entry name" value="B3_DNA"/>
    <property type="match status" value="1"/>
</dbReference>
<evidence type="ECO:0000256" key="2">
    <source>
        <dbReference type="ARBA" id="ARBA00007853"/>
    </source>
</evidence>
<dbReference type="GO" id="GO:0009734">
    <property type="term" value="P:auxin-activated signaling pathway"/>
    <property type="evidence" value="ECO:0007669"/>
    <property type="project" value="UniProtKB-KW"/>
</dbReference>